<dbReference type="HAMAP" id="MF_01019">
    <property type="entry name" value="HisIE"/>
    <property type="match status" value="1"/>
</dbReference>
<dbReference type="SUPFAM" id="SSF101386">
    <property type="entry name" value="all-alpha NTP pyrophosphatases"/>
    <property type="match status" value="1"/>
</dbReference>
<dbReference type="GO" id="GO:0004636">
    <property type="term" value="F:phosphoribosyl-ATP diphosphatase activity"/>
    <property type="evidence" value="ECO:0007669"/>
    <property type="project" value="UniProtKB-EC"/>
</dbReference>
<evidence type="ECO:0000313" key="15">
    <source>
        <dbReference type="EMBL" id="PSC76889.1"/>
    </source>
</evidence>
<gene>
    <name evidence="15" type="primary">g317</name>
    <name evidence="15" type="ORF">C2E20_0317</name>
</gene>
<feature type="compositionally biased region" description="Low complexity" evidence="13">
    <location>
        <begin position="18"/>
        <end position="58"/>
    </location>
</feature>
<evidence type="ECO:0000259" key="14">
    <source>
        <dbReference type="Pfam" id="PF01502"/>
    </source>
</evidence>
<dbReference type="InterPro" id="IPR023019">
    <property type="entry name" value="His_synth_HisIE"/>
</dbReference>
<dbReference type="STRING" id="554055.A0A2P6VS22"/>
<dbReference type="GO" id="GO:0005524">
    <property type="term" value="F:ATP binding"/>
    <property type="evidence" value="ECO:0007669"/>
    <property type="project" value="UniProtKB-KW"/>
</dbReference>
<keyword evidence="12" id="KW-0511">Multifunctional enzyme</keyword>
<dbReference type="GO" id="GO:0000105">
    <property type="term" value="P:L-histidine biosynthetic process"/>
    <property type="evidence" value="ECO:0007669"/>
    <property type="project" value="UniProtKB-UniPathway"/>
</dbReference>
<dbReference type="FunFam" id="3.10.20.810:FF:000001">
    <property type="entry name" value="Histidine biosynthesis bifunctional protein HisIE"/>
    <property type="match status" value="1"/>
</dbReference>
<evidence type="ECO:0000256" key="10">
    <source>
        <dbReference type="ARBA" id="ARBA00022840"/>
    </source>
</evidence>
<comment type="pathway">
    <text evidence="4">Amino-acid biosynthesis; L-histidine biosynthesis; L-histidine from 5-phospho-alpha-D-ribose 1-diphosphate: step 2/9.</text>
</comment>
<dbReference type="GO" id="GO:0004635">
    <property type="term" value="F:phosphoribosyl-AMP cyclohydrolase activity"/>
    <property type="evidence" value="ECO:0007669"/>
    <property type="project" value="UniProtKB-EC"/>
</dbReference>
<dbReference type="Proteomes" id="UP000239649">
    <property type="component" value="Unassembled WGS sequence"/>
</dbReference>
<dbReference type="NCBIfam" id="TIGR03188">
    <property type="entry name" value="histidine_hisI"/>
    <property type="match status" value="1"/>
</dbReference>
<keyword evidence="11" id="KW-0368">Histidine biosynthesis</keyword>
<evidence type="ECO:0000256" key="8">
    <source>
        <dbReference type="ARBA" id="ARBA00022741"/>
    </source>
</evidence>
<evidence type="ECO:0000313" key="16">
    <source>
        <dbReference type="Proteomes" id="UP000239649"/>
    </source>
</evidence>
<feature type="region of interest" description="Disordered" evidence="13">
    <location>
        <begin position="1"/>
        <end position="68"/>
    </location>
</feature>
<dbReference type="UniPathway" id="UPA00031">
    <property type="reaction ID" value="UER00007"/>
</dbReference>
<dbReference type="PANTHER" id="PTHR42945:SF1">
    <property type="entry name" value="HISTIDINE BIOSYNTHESIS BIFUNCTIONAL PROTEIN HIS7"/>
    <property type="match status" value="1"/>
</dbReference>
<dbReference type="InterPro" id="IPR008179">
    <property type="entry name" value="HisE"/>
</dbReference>
<comment type="catalytic activity">
    <reaction evidence="1">
        <text>1-(5-phospho-beta-D-ribosyl)-5'-AMP + H2O = 1-(5-phospho-beta-D-ribosyl)-5-[(5-phospho-beta-D-ribosylamino)methylideneamino]imidazole-4-carboxamide</text>
        <dbReference type="Rhea" id="RHEA:20049"/>
        <dbReference type="ChEBI" id="CHEBI:15377"/>
        <dbReference type="ChEBI" id="CHEBI:58435"/>
        <dbReference type="ChEBI" id="CHEBI:59457"/>
        <dbReference type="EC" id="3.5.4.19"/>
    </reaction>
</comment>
<dbReference type="Pfam" id="PF01502">
    <property type="entry name" value="PRA-CH"/>
    <property type="match status" value="1"/>
</dbReference>
<dbReference type="InterPro" id="IPR021130">
    <property type="entry name" value="PRib-ATP_PPHydrolase-like"/>
</dbReference>
<organism evidence="15 16">
    <name type="scientific">Micractinium conductrix</name>
    <dbReference type="NCBI Taxonomy" id="554055"/>
    <lineage>
        <taxon>Eukaryota</taxon>
        <taxon>Viridiplantae</taxon>
        <taxon>Chlorophyta</taxon>
        <taxon>core chlorophytes</taxon>
        <taxon>Trebouxiophyceae</taxon>
        <taxon>Chlorellales</taxon>
        <taxon>Chlorellaceae</taxon>
        <taxon>Chlorella clade</taxon>
        <taxon>Micractinium</taxon>
    </lineage>
</organism>
<name>A0A2P6VS22_9CHLO</name>
<evidence type="ECO:0000256" key="1">
    <source>
        <dbReference type="ARBA" id="ARBA00000024"/>
    </source>
</evidence>
<keyword evidence="9" id="KW-0378">Hydrolase</keyword>
<dbReference type="PANTHER" id="PTHR42945">
    <property type="entry name" value="HISTIDINE BIOSYNTHESIS BIFUNCTIONAL PROTEIN"/>
    <property type="match status" value="1"/>
</dbReference>
<comment type="similarity">
    <text evidence="5">In the C-terminal section; belongs to the PRA-PH family.</text>
</comment>
<dbReference type="OrthoDB" id="1703565at2759"/>
<evidence type="ECO:0000256" key="9">
    <source>
        <dbReference type="ARBA" id="ARBA00022801"/>
    </source>
</evidence>
<evidence type="ECO:0000256" key="7">
    <source>
        <dbReference type="ARBA" id="ARBA00022605"/>
    </source>
</evidence>
<dbReference type="InterPro" id="IPR002496">
    <property type="entry name" value="PRib_AMP_CycHydrolase_dom"/>
</dbReference>
<dbReference type="Pfam" id="PF01503">
    <property type="entry name" value="PRA-PH"/>
    <property type="match status" value="1"/>
</dbReference>
<evidence type="ECO:0000256" key="11">
    <source>
        <dbReference type="ARBA" id="ARBA00023102"/>
    </source>
</evidence>
<dbReference type="NCBIfam" id="NF000768">
    <property type="entry name" value="PRK00051.1"/>
    <property type="match status" value="1"/>
</dbReference>
<comment type="catalytic activity">
    <reaction evidence="2">
        <text>1-(5-phospho-beta-D-ribosyl)-ATP + H2O = 1-(5-phospho-beta-D-ribosyl)-5'-AMP + diphosphate + H(+)</text>
        <dbReference type="Rhea" id="RHEA:22828"/>
        <dbReference type="ChEBI" id="CHEBI:15377"/>
        <dbReference type="ChEBI" id="CHEBI:15378"/>
        <dbReference type="ChEBI" id="CHEBI:33019"/>
        <dbReference type="ChEBI" id="CHEBI:59457"/>
        <dbReference type="ChEBI" id="CHEBI:73183"/>
        <dbReference type="EC" id="3.6.1.31"/>
    </reaction>
</comment>
<dbReference type="EMBL" id="LHPF02000001">
    <property type="protein sequence ID" value="PSC76889.1"/>
    <property type="molecule type" value="Genomic_DNA"/>
</dbReference>
<evidence type="ECO:0000256" key="5">
    <source>
        <dbReference type="ARBA" id="ARBA00007731"/>
    </source>
</evidence>
<dbReference type="SUPFAM" id="SSF141734">
    <property type="entry name" value="HisI-like"/>
    <property type="match status" value="1"/>
</dbReference>
<sequence length="312" mass="33543">MQATAQASRALHMRPASAERPAAQAQLRPPQQQQGQALPPQQQARQRVLAAAAAAPTAATPPPPVRPEAEVPRMAAFLDNLKWDNNGLVVAIAQHADTGEVLMQAFADRAAVNETLQTGLATFYSRSRKGRWCKGETSGHYIKVLSVYLDCDRDSLIYLAEPIGPACHTNAPTCYFKQADASSGELRTAGEHSSRAHAPMTTLFALERTIAQRRAEAEAGSSTGGKPSWTAKLLANPELLCKKVREEAGELCQTLEANEGQERAASEAADLIYHAMVLLNAQGVSLEEVSKVLRSRFGTSGIEEKAARPPKA</sequence>
<evidence type="ECO:0000256" key="4">
    <source>
        <dbReference type="ARBA" id="ARBA00005204"/>
    </source>
</evidence>
<feature type="domain" description="Phosphoribosyl-AMP cyclohydrolase" evidence="14">
    <location>
        <begin position="103"/>
        <end position="176"/>
    </location>
</feature>
<keyword evidence="16" id="KW-1185">Reference proteome</keyword>
<keyword evidence="8" id="KW-0547">Nucleotide-binding</keyword>
<comment type="caution">
    <text evidence="15">The sequence shown here is derived from an EMBL/GenBank/DDBJ whole genome shotgun (WGS) entry which is preliminary data.</text>
</comment>
<keyword evidence="10" id="KW-0067">ATP-binding</keyword>
<evidence type="ECO:0000256" key="2">
    <source>
        <dbReference type="ARBA" id="ARBA00001460"/>
    </source>
</evidence>
<dbReference type="InterPro" id="IPR038019">
    <property type="entry name" value="PRib_AMP_CycHydrolase_sf"/>
</dbReference>
<dbReference type="CDD" id="cd11534">
    <property type="entry name" value="NTP-PPase_HisIE_like"/>
    <property type="match status" value="1"/>
</dbReference>
<dbReference type="Gene3D" id="3.10.20.810">
    <property type="entry name" value="Phosphoribosyl-AMP cyclohydrolase"/>
    <property type="match status" value="1"/>
</dbReference>
<dbReference type="AlphaFoldDB" id="A0A2P6VS22"/>
<evidence type="ECO:0000256" key="3">
    <source>
        <dbReference type="ARBA" id="ARBA00005169"/>
    </source>
</evidence>
<protein>
    <submittedName>
        <fullName evidence="15">Histidine biosynthesis bifunctional chloroplastic-like</fullName>
    </submittedName>
</protein>
<evidence type="ECO:0000256" key="13">
    <source>
        <dbReference type="SAM" id="MobiDB-lite"/>
    </source>
</evidence>
<reference evidence="15 16" key="1">
    <citation type="journal article" date="2018" name="Plant J.">
        <title>Genome sequences of Chlorella sorokiniana UTEX 1602 and Micractinium conductrix SAG 241.80: implications to maltose excretion by a green alga.</title>
        <authorList>
            <person name="Arriola M.B."/>
            <person name="Velmurugan N."/>
            <person name="Zhang Y."/>
            <person name="Plunkett M.H."/>
            <person name="Hondzo H."/>
            <person name="Barney B.M."/>
        </authorList>
    </citation>
    <scope>NUCLEOTIDE SEQUENCE [LARGE SCALE GENOMIC DNA]</scope>
    <source>
        <strain evidence="15 16">SAG 241.80</strain>
    </source>
</reference>
<dbReference type="Gene3D" id="1.10.287.1080">
    <property type="entry name" value="MazG-like"/>
    <property type="match status" value="1"/>
</dbReference>
<proteinExistence type="inferred from homology"/>
<accession>A0A2P6VS22</accession>
<comment type="similarity">
    <text evidence="6">In the N-terminal section; belongs to the PRA-CH family.</text>
</comment>
<comment type="pathway">
    <text evidence="3">Amino-acid biosynthesis; L-histidine biosynthesis; L-histidine from 5-phospho-alpha-D-ribose 1-diphosphate: step 3/9.</text>
</comment>
<keyword evidence="7" id="KW-0028">Amino-acid biosynthesis</keyword>
<evidence type="ECO:0000256" key="6">
    <source>
        <dbReference type="ARBA" id="ARBA00008299"/>
    </source>
</evidence>
<evidence type="ECO:0000256" key="12">
    <source>
        <dbReference type="ARBA" id="ARBA00023268"/>
    </source>
</evidence>